<dbReference type="GO" id="GO:0000270">
    <property type="term" value="P:peptidoglycan metabolic process"/>
    <property type="evidence" value="ECO:0007669"/>
    <property type="project" value="InterPro"/>
</dbReference>
<accession>A0A1Y5S354</accession>
<sequence>MIRAIYTAVFIAFSMPALAQPTDADALRAAYKFRALGDWDSAKSQATGLGRDVIDWHRLRAGKGTFDEYRTFLRKNADWPGLPLLAQKGEAAILADADPRQVIDYLTAYPPATATGALRLIDAYEATGAKGDAAAQAVITWRELPLSDTQAQSLIDRYGDTVTDHVTARMQRALWDGNYTEAASIAPLMPEGWDKVVAAVQAVAENKNGMNTLINATPNTLGGTPVLNYERFVWRAKNSSADNAVTWMLQHSTSRDALGVPEKWGDRRRSLARQMMRDGKSRIAYSAASRHYLQPDEDHYADLEWLSGYIALRYLDDPARALDHFNRFRMSVSTPISLGRAGYWEGRALEALGAKDDAAAAYAFGAQFQTSFYGLLAAERAGLAMDKNLIGERQFPPYAQATFMGSSVLQSALLLYQAGDAPLAARFMRHLGEALTPQELGQLGDLALDTDPYIAVLVAKFAADQGVVLNRAYYPMHGLEKNALPVPAELALSIARRESEFNPNARSHVGAAGLMQLMPKTGQDMADRVGLPKFTPNDLYDPAINVRLGSEYLAKLIEDYGYNIPLIAVGYNAGPTRANRWIEQYGDPRSNQTNVIDWIEHIPFRETQNYVMRIAESVPVYRARLSGKVQPITLSKDLQAR</sequence>
<dbReference type="AlphaFoldDB" id="A0A1Y5S354"/>
<feature type="signal peptide" evidence="4">
    <location>
        <begin position="1"/>
        <end position="19"/>
    </location>
</feature>
<protein>
    <submittedName>
        <fullName evidence="6">Soluble lytic murein transglycosylase</fullName>
        <ecNumber evidence="6">4.2.2.-</ecNumber>
    </submittedName>
</protein>
<dbReference type="CDD" id="cd13401">
    <property type="entry name" value="Slt70-like"/>
    <property type="match status" value="1"/>
</dbReference>
<evidence type="ECO:0000256" key="2">
    <source>
        <dbReference type="ARBA" id="ARBA00009387"/>
    </source>
</evidence>
<dbReference type="Proteomes" id="UP000193307">
    <property type="component" value="Unassembled WGS sequence"/>
</dbReference>
<comment type="similarity">
    <text evidence="1">Belongs to the transglycosylase Slt family.</text>
</comment>
<dbReference type="InterPro" id="IPR008939">
    <property type="entry name" value="Lytic_TGlycosylase_superhlx_U"/>
</dbReference>
<evidence type="ECO:0000313" key="6">
    <source>
        <dbReference type="EMBL" id="SLN31658.1"/>
    </source>
</evidence>
<dbReference type="PANTHER" id="PTHR37423:SF2">
    <property type="entry name" value="MEMBRANE-BOUND LYTIC MUREIN TRANSGLYCOSYLASE C"/>
    <property type="match status" value="1"/>
</dbReference>
<evidence type="ECO:0000256" key="4">
    <source>
        <dbReference type="SAM" id="SignalP"/>
    </source>
</evidence>
<dbReference type="RefSeq" id="WP_085848111.1">
    <property type="nucleotide sequence ID" value="NZ_FNZV01000008.1"/>
</dbReference>
<dbReference type="PROSITE" id="PS00922">
    <property type="entry name" value="TRANSGLYCOSYLASE"/>
    <property type="match status" value="1"/>
</dbReference>
<dbReference type="SUPFAM" id="SSF48435">
    <property type="entry name" value="Bacterial muramidases"/>
    <property type="match status" value="1"/>
</dbReference>
<dbReference type="GO" id="GO:0016020">
    <property type="term" value="C:membrane"/>
    <property type="evidence" value="ECO:0007669"/>
    <property type="project" value="InterPro"/>
</dbReference>
<comment type="similarity">
    <text evidence="2">Belongs to the virb1 family.</text>
</comment>
<dbReference type="Gene3D" id="1.25.20.10">
    <property type="entry name" value="Bacterial muramidases"/>
    <property type="match status" value="1"/>
</dbReference>
<dbReference type="EC" id="4.2.2.-" evidence="6"/>
<dbReference type="Gene3D" id="1.10.530.10">
    <property type="match status" value="1"/>
</dbReference>
<dbReference type="InterPro" id="IPR023346">
    <property type="entry name" value="Lysozyme-like_dom_sf"/>
</dbReference>
<dbReference type="EMBL" id="FWFW01000003">
    <property type="protein sequence ID" value="SLN31658.1"/>
    <property type="molecule type" value="Genomic_DNA"/>
</dbReference>
<keyword evidence="3 4" id="KW-0732">Signal</keyword>
<dbReference type="OrthoDB" id="9815002at2"/>
<dbReference type="STRING" id="658057.SAMN04488032_10892"/>
<dbReference type="PANTHER" id="PTHR37423">
    <property type="entry name" value="SOLUBLE LYTIC MUREIN TRANSGLYCOSYLASE-RELATED"/>
    <property type="match status" value="1"/>
</dbReference>
<dbReference type="Pfam" id="PF01464">
    <property type="entry name" value="SLT"/>
    <property type="match status" value="1"/>
</dbReference>
<reference evidence="6 7" key="1">
    <citation type="submission" date="2017-03" db="EMBL/GenBank/DDBJ databases">
        <authorList>
            <person name="Afonso C.L."/>
            <person name="Miller P.J."/>
            <person name="Scott M.A."/>
            <person name="Spackman E."/>
            <person name="Goraichik I."/>
            <person name="Dimitrov K.M."/>
            <person name="Suarez D.L."/>
            <person name="Swayne D.E."/>
        </authorList>
    </citation>
    <scope>NUCLEOTIDE SEQUENCE [LARGE SCALE GENOMIC DNA]</scope>
    <source>
        <strain evidence="6 7">CECT 7971</strain>
    </source>
</reference>
<gene>
    <name evidence="6" type="primary">slt_2</name>
    <name evidence="6" type="ORF">PAM7971_01216</name>
</gene>
<keyword evidence="7" id="KW-1185">Reference proteome</keyword>
<name>A0A1Y5S354_9RHOB</name>
<organism evidence="6 7">
    <name type="scientific">Pacificibacter marinus</name>
    <dbReference type="NCBI Taxonomy" id="658057"/>
    <lineage>
        <taxon>Bacteria</taxon>
        <taxon>Pseudomonadati</taxon>
        <taxon>Pseudomonadota</taxon>
        <taxon>Alphaproteobacteria</taxon>
        <taxon>Rhodobacterales</taxon>
        <taxon>Roseobacteraceae</taxon>
        <taxon>Pacificibacter</taxon>
    </lineage>
</organism>
<dbReference type="InterPro" id="IPR008258">
    <property type="entry name" value="Transglycosylase_SLT_dom_1"/>
</dbReference>
<keyword evidence="6" id="KW-0456">Lyase</keyword>
<evidence type="ECO:0000313" key="7">
    <source>
        <dbReference type="Proteomes" id="UP000193307"/>
    </source>
</evidence>
<dbReference type="GO" id="GO:0008933">
    <property type="term" value="F:peptidoglycan lytic transglycosylase activity"/>
    <property type="evidence" value="ECO:0007669"/>
    <property type="project" value="InterPro"/>
</dbReference>
<feature type="chain" id="PRO_5011012038" evidence="4">
    <location>
        <begin position="20"/>
        <end position="641"/>
    </location>
</feature>
<dbReference type="GO" id="GO:0042597">
    <property type="term" value="C:periplasmic space"/>
    <property type="evidence" value="ECO:0007669"/>
    <property type="project" value="InterPro"/>
</dbReference>
<evidence type="ECO:0000256" key="1">
    <source>
        <dbReference type="ARBA" id="ARBA00007734"/>
    </source>
</evidence>
<evidence type="ECO:0000256" key="3">
    <source>
        <dbReference type="ARBA" id="ARBA00022729"/>
    </source>
</evidence>
<dbReference type="SUPFAM" id="SSF53955">
    <property type="entry name" value="Lysozyme-like"/>
    <property type="match status" value="1"/>
</dbReference>
<proteinExistence type="inferred from homology"/>
<dbReference type="InterPro" id="IPR000189">
    <property type="entry name" value="Transglyc_AS"/>
</dbReference>
<feature type="domain" description="Transglycosylase SLT" evidence="5">
    <location>
        <begin position="486"/>
        <end position="589"/>
    </location>
</feature>
<dbReference type="GO" id="GO:0004553">
    <property type="term" value="F:hydrolase activity, hydrolyzing O-glycosyl compounds"/>
    <property type="evidence" value="ECO:0007669"/>
    <property type="project" value="InterPro"/>
</dbReference>
<evidence type="ECO:0000259" key="5">
    <source>
        <dbReference type="Pfam" id="PF01464"/>
    </source>
</evidence>